<dbReference type="PIRSF" id="PIRSF006402">
    <property type="entry name" value="UCP006402_thioredoxin"/>
    <property type="match status" value="1"/>
</dbReference>
<dbReference type="InterPro" id="IPR012341">
    <property type="entry name" value="6hp_glycosidase-like_sf"/>
</dbReference>
<dbReference type="AlphaFoldDB" id="A0A2V2YVS0"/>
<dbReference type="Gene3D" id="1.50.10.10">
    <property type="match status" value="1"/>
</dbReference>
<sequence length="696" mass="77933">MQETERKPNRLINEKSPYLLQHAHNPVDWYPWGREAFDKAKKENKPIFLSIGYSTCHYCHVMERESFEDVEVAALLNKDFVAIKVDREERPDIDALYMAACQAMTGSGGWPLTIIMTPKQEPFFGGTYIPKERTAGRFGLMELLTQLSNKWKNGRSEVTAIATKIHAELEKHRATNSKGKWEPLMANHAFDTLLQIFDEDNGGFGNTPKFPMPHNLSFLMAYDAKVGEPNALRMAEETLDGMWRGGIYDHIGYGFSRYSTDTSWLVPHFEKMLVDNAQIAIAYTEAYQSTGTQLYRTIAEQILKYVERDMTDASGAFYSAEDADSEGVEGKFYVWTPQEVEAVLGAEAAQRFNLVYNITEEGNFNGSSIPNLIDTVLAERAATFDMTVNALAQELEDSRNKLYEARAKRVRPHKDEKILTGWNGMMIAALATAAKAFDEPIYAERAERAATFIKDKLVREDGRLLARYIDGEAAIPAFLDDYAYLLWGLNELYEATLKPEWLEWAQTIADAMIRLFGDRAYGGFFFTASDAEKLIIRLKETMDGAQPSGNSVAARQLHKLFRLTGEIQYRNWAVETLDGLSDTVSKFPGAHTMMMLAGLGAETPGPDVVITGERDDSTTKAMIAVAQQFYTPHGTLLFVPAGEEGAAIRERWPHVADKALVDGKAAAYVCRDSACLEPVTDSIALQVHIIGLEITE</sequence>
<evidence type="ECO:0000313" key="2">
    <source>
        <dbReference type="EMBL" id="PWW05456.1"/>
    </source>
</evidence>
<dbReference type="CDD" id="cd02955">
    <property type="entry name" value="SSP411"/>
    <property type="match status" value="1"/>
</dbReference>
<dbReference type="GO" id="GO:0005975">
    <property type="term" value="P:carbohydrate metabolic process"/>
    <property type="evidence" value="ECO:0007669"/>
    <property type="project" value="InterPro"/>
</dbReference>
<dbReference type="OrthoDB" id="9762614at2"/>
<dbReference type="InterPro" id="IPR004879">
    <property type="entry name" value="Ssp411-like_TRX"/>
</dbReference>
<gene>
    <name evidence="2" type="ORF">DFQ01_10414</name>
</gene>
<evidence type="ECO:0000259" key="1">
    <source>
        <dbReference type="Pfam" id="PF03190"/>
    </source>
</evidence>
<dbReference type="RefSeq" id="WP_110043300.1">
    <property type="nucleotide sequence ID" value="NZ_CP054612.1"/>
</dbReference>
<reference evidence="2 3" key="1">
    <citation type="submission" date="2018-05" db="EMBL/GenBank/DDBJ databases">
        <title>Genomic Encyclopedia of Type Strains, Phase III (KMG-III): the genomes of soil and plant-associated and newly described type strains.</title>
        <authorList>
            <person name="Whitman W."/>
        </authorList>
    </citation>
    <scope>NUCLEOTIDE SEQUENCE [LARGE SCALE GENOMIC DNA]</scope>
    <source>
        <strain evidence="2 3">CECT 5696</strain>
    </source>
</reference>
<dbReference type="Pfam" id="PF03190">
    <property type="entry name" value="Thioredox_DsbH"/>
    <property type="match status" value="1"/>
</dbReference>
<protein>
    <recommendedName>
        <fullName evidence="1">Spermatogenesis-associated protein 20-like TRX domain-containing protein</fullName>
    </recommendedName>
</protein>
<dbReference type="Proteomes" id="UP000246635">
    <property type="component" value="Unassembled WGS sequence"/>
</dbReference>
<dbReference type="PANTHER" id="PTHR42899:SF1">
    <property type="entry name" value="SPERMATOGENESIS-ASSOCIATED PROTEIN 20"/>
    <property type="match status" value="1"/>
</dbReference>
<comment type="caution">
    <text evidence="2">The sequence shown here is derived from an EMBL/GenBank/DDBJ whole genome shotgun (WGS) entry which is preliminary data.</text>
</comment>
<dbReference type="Gene3D" id="3.40.30.10">
    <property type="entry name" value="Glutaredoxin"/>
    <property type="match status" value="1"/>
</dbReference>
<dbReference type="InterPro" id="IPR036249">
    <property type="entry name" value="Thioredoxin-like_sf"/>
</dbReference>
<evidence type="ECO:0000313" key="3">
    <source>
        <dbReference type="Proteomes" id="UP000246635"/>
    </source>
</evidence>
<organism evidence="2 3">
    <name type="scientific">Paenibacillus cellulosilyticus</name>
    <dbReference type="NCBI Taxonomy" id="375489"/>
    <lineage>
        <taxon>Bacteria</taxon>
        <taxon>Bacillati</taxon>
        <taxon>Bacillota</taxon>
        <taxon>Bacilli</taxon>
        <taxon>Bacillales</taxon>
        <taxon>Paenibacillaceae</taxon>
        <taxon>Paenibacillus</taxon>
    </lineage>
</organism>
<dbReference type="SUPFAM" id="SSF48208">
    <property type="entry name" value="Six-hairpin glycosidases"/>
    <property type="match status" value="1"/>
</dbReference>
<dbReference type="PANTHER" id="PTHR42899">
    <property type="entry name" value="SPERMATOGENESIS-ASSOCIATED PROTEIN 20"/>
    <property type="match status" value="1"/>
</dbReference>
<accession>A0A2V2YVS0</accession>
<name>A0A2V2YVS0_9BACL</name>
<proteinExistence type="predicted"/>
<dbReference type="Gene3D" id="1.50.10.20">
    <property type="match status" value="1"/>
</dbReference>
<dbReference type="EMBL" id="QGTQ01000004">
    <property type="protein sequence ID" value="PWW05456.1"/>
    <property type="molecule type" value="Genomic_DNA"/>
</dbReference>
<feature type="domain" description="Spermatogenesis-associated protein 20-like TRX" evidence="1">
    <location>
        <begin position="8"/>
        <end position="169"/>
    </location>
</feature>
<dbReference type="SUPFAM" id="SSF52833">
    <property type="entry name" value="Thioredoxin-like"/>
    <property type="match status" value="1"/>
</dbReference>
<keyword evidence="3" id="KW-1185">Reference proteome</keyword>
<dbReference type="InterPro" id="IPR024705">
    <property type="entry name" value="Ssp411"/>
</dbReference>
<dbReference type="InterPro" id="IPR008928">
    <property type="entry name" value="6-hairpin_glycosidase_sf"/>
</dbReference>